<dbReference type="OrthoDB" id="441016at2759"/>
<organism evidence="1 2">
    <name type="scientific">Fragilariopsis cylindrus CCMP1102</name>
    <dbReference type="NCBI Taxonomy" id="635003"/>
    <lineage>
        <taxon>Eukaryota</taxon>
        <taxon>Sar</taxon>
        <taxon>Stramenopiles</taxon>
        <taxon>Ochrophyta</taxon>
        <taxon>Bacillariophyta</taxon>
        <taxon>Bacillariophyceae</taxon>
        <taxon>Bacillariophycidae</taxon>
        <taxon>Bacillariales</taxon>
        <taxon>Bacillariaceae</taxon>
        <taxon>Fragilariopsis</taxon>
    </lineage>
</organism>
<dbReference type="EMBL" id="KV784357">
    <property type="protein sequence ID" value="OEU17185.1"/>
    <property type="molecule type" value="Genomic_DNA"/>
</dbReference>
<gene>
    <name evidence="1" type="ORF">FRACYDRAFT_237599</name>
</gene>
<proteinExistence type="predicted"/>
<keyword evidence="2" id="KW-1185">Reference proteome</keyword>
<evidence type="ECO:0000313" key="1">
    <source>
        <dbReference type="EMBL" id="OEU17185.1"/>
    </source>
</evidence>
<name>A0A1E7FGM4_9STRA</name>
<protein>
    <recommendedName>
        <fullName evidence="3">DUF1279 domain-containing protein</fullName>
    </recommendedName>
</protein>
<evidence type="ECO:0000313" key="2">
    <source>
        <dbReference type="Proteomes" id="UP000095751"/>
    </source>
</evidence>
<reference evidence="1 2" key="1">
    <citation type="submission" date="2016-09" db="EMBL/GenBank/DDBJ databases">
        <title>Extensive genetic diversity and differential bi-allelic expression allows diatom success in the polar Southern Ocean.</title>
        <authorList>
            <consortium name="DOE Joint Genome Institute"/>
            <person name="Mock T."/>
            <person name="Otillar R.P."/>
            <person name="Strauss J."/>
            <person name="Dupont C."/>
            <person name="Frickenhaus S."/>
            <person name="Maumus F."/>
            <person name="Mcmullan M."/>
            <person name="Sanges R."/>
            <person name="Schmutz J."/>
            <person name="Toseland A."/>
            <person name="Valas R."/>
            <person name="Veluchamy A."/>
            <person name="Ward B.J."/>
            <person name="Allen A."/>
            <person name="Barry K."/>
            <person name="Falciatore A."/>
            <person name="Ferrante M."/>
            <person name="Fortunato A.E."/>
            <person name="Gloeckner G."/>
            <person name="Gruber A."/>
            <person name="Hipkin R."/>
            <person name="Janech M."/>
            <person name="Kroth P."/>
            <person name="Leese F."/>
            <person name="Lindquist E."/>
            <person name="Lyon B.R."/>
            <person name="Martin J."/>
            <person name="Mayer C."/>
            <person name="Parker M."/>
            <person name="Quesneville H."/>
            <person name="Raymond J."/>
            <person name="Uhlig C."/>
            <person name="Valentin K.U."/>
            <person name="Worden A.Z."/>
            <person name="Armbrust E.V."/>
            <person name="Bowler C."/>
            <person name="Green B."/>
            <person name="Moulton V."/>
            <person name="Van Oosterhout C."/>
            <person name="Grigoriev I."/>
        </authorList>
    </citation>
    <scope>NUCLEOTIDE SEQUENCE [LARGE SCALE GENOMIC DNA]</scope>
    <source>
        <strain evidence="1 2">CCMP1102</strain>
    </source>
</reference>
<dbReference type="Proteomes" id="UP000095751">
    <property type="component" value="Unassembled WGS sequence"/>
</dbReference>
<dbReference type="KEGG" id="fcy:FRACYDRAFT_237599"/>
<sequence>MIRSAALIFGRKTSQAVRTRIPTFSSLSANGNSLFGNYGIRIHNNNRRYYTPMTIEEEEKEKARCSHLSPEEKETELRSLNREISKLETLRGINNGERYTWSGRYKELVRNYGFPLFVYYWSVWTTMGVSIYIGIDVFGFDAMSLLDNIDTYMNWSLGDKVDPQFGKMGLALVVNECFEPLRLPFVVMTLKPVMDQVSPTKY</sequence>
<evidence type="ECO:0008006" key="3">
    <source>
        <dbReference type="Google" id="ProtNLM"/>
    </source>
</evidence>
<accession>A0A1E7FGM4</accession>
<dbReference type="AlphaFoldDB" id="A0A1E7FGM4"/>
<dbReference type="InParanoid" id="A0A1E7FGM4"/>